<protein>
    <recommendedName>
        <fullName evidence="1">Fe/B12 periplasmic-binding domain-containing protein</fullName>
    </recommendedName>
</protein>
<gene>
    <name evidence="2" type="ORF">SPRG_02559</name>
</gene>
<dbReference type="OMA" id="CAIGPAN"/>
<reference evidence="2 3" key="1">
    <citation type="journal article" date="2013" name="PLoS Genet.">
        <title>Distinctive expansion of potential virulence genes in the genome of the oomycete fish pathogen Saprolegnia parasitica.</title>
        <authorList>
            <person name="Jiang R.H."/>
            <person name="de Bruijn I."/>
            <person name="Haas B.J."/>
            <person name="Belmonte R."/>
            <person name="Lobach L."/>
            <person name="Christie J."/>
            <person name="van den Ackerveken G."/>
            <person name="Bottin A."/>
            <person name="Bulone V."/>
            <person name="Diaz-Moreno S.M."/>
            <person name="Dumas B."/>
            <person name="Fan L."/>
            <person name="Gaulin E."/>
            <person name="Govers F."/>
            <person name="Grenville-Briggs L.J."/>
            <person name="Horner N.R."/>
            <person name="Levin J.Z."/>
            <person name="Mammella M."/>
            <person name="Meijer H.J."/>
            <person name="Morris P."/>
            <person name="Nusbaum C."/>
            <person name="Oome S."/>
            <person name="Phillips A.J."/>
            <person name="van Rooyen D."/>
            <person name="Rzeszutek E."/>
            <person name="Saraiva M."/>
            <person name="Secombes C.J."/>
            <person name="Seidl M.F."/>
            <person name="Snel B."/>
            <person name="Stassen J.H."/>
            <person name="Sykes S."/>
            <person name="Tripathy S."/>
            <person name="van den Berg H."/>
            <person name="Vega-Arreguin J.C."/>
            <person name="Wawra S."/>
            <person name="Young S.K."/>
            <person name="Zeng Q."/>
            <person name="Dieguez-Uribeondo J."/>
            <person name="Russ C."/>
            <person name="Tyler B.M."/>
            <person name="van West P."/>
        </authorList>
    </citation>
    <scope>NUCLEOTIDE SEQUENCE [LARGE SCALE GENOMIC DNA]</scope>
    <source>
        <strain evidence="2 3">CBS 223.65</strain>
    </source>
</reference>
<sequence>MKIASFLPAGTTICYELGLGDRLSCVTFECQFPKAALAKPKVIRCVFDSATHSSGAIDQLVSDSATAGTPLYEIDEALLGDVDIVLLQDLCEVCAIGPANVLPVLDKLRVQPKIVYLTARGLQGLYQDVMAIATVCGVADRGQAMVAAMKARVDAVVTALDGCRPLKTVCVEWLDPIYNAGHWMPELVTLAGGYDPLAAPETFSVAIDWSHVADAGAEALVIMPCGFDLARSIKESSALLPSKKGFQDIPAVQTGRVFIFDANRLFSGASPALVDGLEILAHLLHPDRYPAIPRFEDDYRIVDLLHTRTSAMTQE</sequence>
<organism evidence="2 3">
    <name type="scientific">Saprolegnia parasitica (strain CBS 223.65)</name>
    <dbReference type="NCBI Taxonomy" id="695850"/>
    <lineage>
        <taxon>Eukaryota</taxon>
        <taxon>Sar</taxon>
        <taxon>Stramenopiles</taxon>
        <taxon>Oomycota</taxon>
        <taxon>Saprolegniomycetes</taxon>
        <taxon>Saprolegniales</taxon>
        <taxon>Saprolegniaceae</taxon>
        <taxon>Saprolegnia</taxon>
    </lineage>
</organism>
<dbReference type="STRING" id="695850.A0A067D290"/>
<dbReference type="AlphaFoldDB" id="A0A067D290"/>
<name>A0A067D290_SAPPC</name>
<dbReference type="Pfam" id="PF01497">
    <property type="entry name" value="Peripla_BP_2"/>
    <property type="match status" value="1"/>
</dbReference>
<proteinExistence type="predicted"/>
<evidence type="ECO:0000259" key="1">
    <source>
        <dbReference type="Pfam" id="PF01497"/>
    </source>
</evidence>
<dbReference type="InterPro" id="IPR051030">
    <property type="entry name" value="Vitamin_B12-ABC_binding"/>
</dbReference>
<dbReference type="PANTHER" id="PTHR42860">
    <property type="entry name" value="VITAMIN B12-BINDING PROTEIN"/>
    <property type="match status" value="1"/>
</dbReference>
<dbReference type="Proteomes" id="UP000030745">
    <property type="component" value="Unassembled WGS sequence"/>
</dbReference>
<dbReference type="VEuPathDB" id="FungiDB:SPRG_02559"/>
<dbReference type="OrthoDB" id="274765at2759"/>
<dbReference type="KEGG" id="spar:SPRG_02559"/>
<dbReference type="GeneID" id="24125107"/>
<evidence type="ECO:0000313" key="2">
    <source>
        <dbReference type="EMBL" id="KDO32866.1"/>
    </source>
</evidence>
<accession>A0A067D290</accession>
<dbReference type="RefSeq" id="XP_012196518.1">
    <property type="nucleotide sequence ID" value="XM_012341128.1"/>
</dbReference>
<dbReference type="Gene3D" id="3.40.50.1980">
    <property type="entry name" value="Nitrogenase molybdenum iron protein domain"/>
    <property type="match status" value="2"/>
</dbReference>
<dbReference type="PANTHER" id="PTHR42860:SF1">
    <property type="entry name" value="VITAMIN B12-BINDING PROTEIN"/>
    <property type="match status" value="1"/>
</dbReference>
<dbReference type="SUPFAM" id="SSF53807">
    <property type="entry name" value="Helical backbone' metal receptor"/>
    <property type="match status" value="1"/>
</dbReference>
<dbReference type="InterPro" id="IPR002491">
    <property type="entry name" value="ABC_transptr_periplasmic_BD"/>
</dbReference>
<dbReference type="EMBL" id="KK583194">
    <property type="protein sequence ID" value="KDO32866.1"/>
    <property type="molecule type" value="Genomic_DNA"/>
</dbReference>
<feature type="domain" description="Fe/B12 periplasmic-binding" evidence="1">
    <location>
        <begin position="112"/>
        <end position="262"/>
    </location>
</feature>
<keyword evidence="3" id="KW-1185">Reference proteome</keyword>
<evidence type="ECO:0000313" key="3">
    <source>
        <dbReference type="Proteomes" id="UP000030745"/>
    </source>
</evidence>